<dbReference type="Gene3D" id="2.60.120.260">
    <property type="entry name" value="Galactose-binding domain-like"/>
    <property type="match status" value="1"/>
</dbReference>
<name>A0A9E3LUD4_9NOST</name>
<proteinExistence type="predicted"/>
<reference evidence="1" key="2">
    <citation type="journal article" date="2022" name="Microbiol. Resour. Announc.">
        <title>Metagenome Sequencing to Explore Phylogenomics of Terrestrial Cyanobacteria.</title>
        <authorList>
            <person name="Ward R.D."/>
            <person name="Stajich J.E."/>
            <person name="Johansen J.R."/>
            <person name="Huntemann M."/>
            <person name="Clum A."/>
            <person name="Foster B."/>
            <person name="Foster B."/>
            <person name="Roux S."/>
            <person name="Palaniappan K."/>
            <person name="Varghese N."/>
            <person name="Mukherjee S."/>
            <person name="Reddy T.B.K."/>
            <person name="Daum C."/>
            <person name="Copeland A."/>
            <person name="Chen I.A."/>
            <person name="Ivanova N.N."/>
            <person name="Kyrpides N.C."/>
            <person name="Shapiro N."/>
            <person name="Eloe-Fadrosh E.A."/>
            <person name="Pietrasiak N."/>
        </authorList>
    </citation>
    <scope>NUCLEOTIDE SEQUENCE</scope>
    <source>
        <strain evidence="1">HA4357-MV3</strain>
    </source>
</reference>
<sequence>MSSNNFSIKSDEYQMIPVFEDNLISNARLNVPLKTQYYADSTSNLGNGGVFSGTARDTLGRYTKFRAIAFNDQASAASGFVIQQSADGSTNWRTTKTASVSASTVATLVEADIILRYVRVQLTNGATPTTSLDIKSSLA</sequence>
<gene>
    <name evidence="1" type="ORF">KME28_20405</name>
</gene>
<evidence type="ECO:0000313" key="2">
    <source>
        <dbReference type="Proteomes" id="UP000813215"/>
    </source>
</evidence>
<evidence type="ECO:0000313" key="1">
    <source>
        <dbReference type="EMBL" id="MBW4434006.1"/>
    </source>
</evidence>
<comment type="caution">
    <text evidence="1">The sequence shown here is derived from an EMBL/GenBank/DDBJ whole genome shotgun (WGS) entry which is preliminary data.</text>
</comment>
<reference evidence="1" key="1">
    <citation type="submission" date="2021-05" db="EMBL/GenBank/DDBJ databases">
        <authorList>
            <person name="Pietrasiak N."/>
            <person name="Ward R."/>
            <person name="Stajich J.E."/>
            <person name="Kurbessoian T."/>
        </authorList>
    </citation>
    <scope>NUCLEOTIDE SEQUENCE</scope>
    <source>
        <strain evidence="1">HA4357-MV3</strain>
    </source>
</reference>
<protein>
    <submittedName>
        <fullName evidence="1">Uncharacterized protein</fullName>
    </submittedName>
</protein>
<accession>A0A9E3LUD4</accession>
<dbReference type="Proteomes" id="UP000813215">
    <property type="component" value="Unassembled WGS sequence"/>
</dbReference>
<dbReference type="EMBL" id="JAHHHW010000119">
    <property type="protein sequence ID" value="MBW4434006.1"/>
    <property type="molecule type" value="Genomic_DNA"/>
</dbReference>
<dbReference type="AlphaFoldDB" id="A0A9E3LUD4"/>
<organism evidence="1 2">
    <name type="scientific">Pelatocladus maniniholoensis HA4357-MV3</name>
    <dbReference type="NCBI Taxonomy" id="1117104"/>
    <lineage>
        <taxon>Bacteria</taxon>
        <taxon>Bacillati</taxon>
        <taxon>Cyanobacteriota</taxon>
        <taxon>Cyanophyceae</taxon>
        <taxon>Nostocales</taxon>
        <taxon>Nostocaceae</taxon>
        <taxon>Pelatocladus</taxon>
    </lineage>
</organism>